<evidence type="ECO:0000313" key="4">
    <source>
        <dbReference type="Proteomes" id="UP000287798"/>
    </source>
</evidence>
<dbReference type="SUPFAM" id="SSF160113">
    <property type="entry name" value="YegP-like"/>
    <property type="match status" value="2"/>
</dbReference>
<gene>
    <name evidence="3" type="ORF">D6C00_04685</name>
</gene>
<proteinExistence type="inferred from homology"/>
<dbReference type="EMBL" id="QZMU01000001">
    <property type="protein sequence ID" value="RRQ21310.1"/>
    <property type="molecule type" value="Genomic_DNA"/>
</dbReference>
<dbReference type="OrthoDB" id="9802792at2"/>
<dbReference type="Gene3D" id="2.30.29.80">
    <property type="match status" value="1"/>
</dbReference>
<comment type="similarity">
    <text evidence="1">Belongs to the UPF0339 family. Duplicated subfamily.</text>
</comment>
<dbReference type="Pfam" id="PF07411">
    <property type="entry name" value="DUF1508"/>
    <property type="match status" value="2"/>
</dbReference>
<accession>A0A426QHU6</accession>
<dbReference type="PANTHER" id="PTHR40606:SF1">
    <property type="entry name" value="UPF0339 PROTEIN YEGP"/>
    <property type="match status" value="1"/>
</dbReference>
<dbReference type="RefSeq" id="WP_125180525.1">
    <property type="nucleotide sequence ID" value="NZ_QZMU01000001.1"/>
</dbReference>
<evidence type="ECO:0000259" key="2">
    <source>
        <dbReference type="Pfam" id="PF07411"/>
    </source>
</evidence>
<feature type="domain" description="DUF1508" evidence="2">
    <location>
        <begin position="12"/>
        <end position="57"/>
    </location>
</feature>
<dbReference type="InterPro" id="IPR036913">
    <property type="entry name" value="YegP-like_sf"/>
</dbReference>
<sequence>MSVKFEISKDGKGEYHFKLLNNDGKTLLRSEGYNAKSGCTNGIESIRKNAGNDSHYEAKTASDGRAYFNLKAANGQVIGTSPMFADAAARDAAVAATRNDAAGAAVDDKT</sequence>
<dbReference type="PANTHER" id="PTHR40606">
    <property type="match status" value="1"/>
</dbReference>
<dbReference type="AlphaFoldDB" id="A0A426QHU6"/>
<feature type="domain" description="DUF1508" evidence="2">
    <location>
        <begin position="61"/>
        <end position="108"/>
    </location>
</feature>
<comment type="caution">
    <text evidence="3">The sequence shown here is derived from an EMBL/GenBank/DDBJ whole genome shotgun (WGS) entry which is preliminary data.</text>
</comment>
<dbReference type="InterPro" id="IPR051141">
    <property type="entry name" value="UPF0339_domain"/>
</dbReference>
<evidence type="ECO:0000313" key="3">
    <source>
        <dbReference type="EMBL" id="RRQ21310.1"/>
    </source>
</evidence>
<organism evidence="3 4">
    <name type="scientific">Thiohalobacter thiocyanaticus</name>
    <dbReference type="NCBI Taxonomy" id="585455"/>
    <lineage>
        <taxon>Bacteria</taxon>
        <taxon>Pseudomonadati</taxon>
        <taxon>Pseudomonadota</taxon>
        <taxon>Gammaproteobacteria</taxon>
        <taxon>Thiohalobacterales</taxon>
        <taxon>Thiohalobacteraceae</taxon>
        <taxon>Thiohalobacter</taxon>
    </lineage>
</organism>
<protein>
    <submittedName>
        <fullName evidence="3">DUF1508 domain-containing protein</fullName>
    </submittedName>
</protein>
<dbReference type="Proteomes" id="UP000287798">
    <property type="component" value="Unassembled WGS sequence"/>
</dbReference>
<dbReference type="InterPro" id="IPR010879">
    <property type="entry name" value="DUF1508"/>
</dbReference>
<name>A0A426QHU6_9GAMM</name>
<evidence type="ECO:0000256" key="1">
    <source>
        <dbReference type="ARBA" id="ARBA00007576"/>
    </source>
</evidence>
<keyword evidence="4" id="KW-1185">Reference proteome</keyword>
<reference evidence="3 4" key="1">
    <citation type="journal article" date="2010" name="Int. J. Syst. Evol. Microbiol.">
        <title>Thiohalobacter thiocyanaticus gen. nov., sp. nov., a moderately halophilic, sulfur-oxidizing gammaproteobacterium from hypersaline lakes, that utilizes thiocyanate.</title>
        <authorList>
            <person name="Sorokin D.Y."/>
            <person name="Kovaleva O.L."/>
            <person name="Tourova T.P."/>
            <person name="Muyzer G."/>
        </authorList>
    </citation>
    <scope>NUCLEOTIDE SEQUENCE [LARGE SCALE GENOMIC DNA]</scope>
    <source>
        <strain evidence="3 4">Hrh1</strain>
    </source>
</reference>